<keyword evidence="2" id="KW-1185">Reference proteome</keyword>
<organism evidence="1 2">
    <name type="scientific">Edaphochlamys debaryana</name>
    <dbReference type="NCBI Taxonomy" id="47281"/>
    <lineage>
        <taxon>Eukaryota</taxon>
        <taxon>Viridiplantae</taxon>
        <taxon>Chlorophyta</taxon>
        <taxon>core chlorophytes</taxon>
        <taxon>Chlorophyceae</taxon>
        <taxon>CS clade</taxon>
        <taxon>Chlamydomonadales</taxon>
        <taxon>Chlamydomonadales incertae sedis</taxon>
        <taxon>Edaphochlamys</taxon>
    </lineage>
</organism>
<dbReference type="SUPFAM" id="SSF56112">
    <property type="entry name" value="Protein kinase-like (PK-like)"/>
    <property type="match status" value="1"/>
</dbReference>
<dbReference type="Gene3D" id="1.10.510.10">
    <property type="entry name" value="Transferase(Phosphotransferase) domain 1"/>
    <property type="match status" value="1"/>
</dbReference>
<evidence type="ECO:0000313" key="2">
    <source>
        <dbReference type="Proteomes" id="UP000612055"/>
    </source>
</evidence>
<dbReference type="Proteomes" id="UP000612055">
    <property type="component" value="Unassembled WGS sequence"/>
</dbReference>
<evidence type="ECO:0000313" key="1">
    <source>
        <dbReference type="EMBL" id="KAG2488994.1"/>
    </source>
</evidence>
<dbReference type="OrthoDB" id="2436248at2759"/>
<proteinExistence type="predicted"/>
<protein>
    <recommendedName>
        <fullName evidence="3">Protein kinase domain-containing protein</fullName>
    </recommendedName>
</protein>
<reference evidence="1" key="1">
    <citation type="journal article" date="2020" name="bioRxiv">
        <title>Comparative genomics of Chlamydomonas.</title>
        <authorList>
            <person name="Craig R.J."/>
            <person name="Hasan A.R."/>
            <person name="Ness R.W."/>
            <person name="Keightley P.D."/>
        </authorList>
    </citation>
    <scope>NUCLEOTIDE SEQUENCE</scope>
    <source>
        <strain evidence="1">CCAP 11/70</strain>
    </source>
</reference>
<evidence type="ECO:0008006" key="3">
    <source>
        <dbReference type="Google" id="ProtNLM"/>
    </source>
</evidence>
<sequence length="458" mass="50254">MQAPGGGAWADFTWSWLKQNLPPYGPKALWESPALLRQRLAEAIRLPVDDLHARMLIQEHGELGQRLVALGTLPQELRALALSMQVSGALVFTPMEGSKAYTSFAAYFILQGMLLFIREYLPTVQFETARYGTDPGGATVAKFRPDFLCWVDNVLVFKGEEREAGHGQLDEALLAMKCGSSPSARWPTVPSLRSPSAINLRTPPERLQALTAACNIWRLLAGFSDSGIKAGLALGQTRMVSEGRHVTLMQGYVRKRIPNFEREHAPYTSFELLRDLYRAVSELDDPSVIIQACGGGAGAAGPRLEGDTYTVDVAPVGVPCLGPPATEAEVARAVHGVLRGLAALHSKGFVHRDVRWVNVVRLPSEGRWLLIDLEHAGVEGCDCSRPPFPLRFWSDHTLDGGRYTAASDLRMVAEQLMDWARLGPRGRALQQQLMEGALTAAEACQHDWFAELAPADQR</sequence>
<accession>A0A836BVH0</accession>
<name>A0A836BVH0_9CHLO</name>
<dbReference type="InterPro" id="IPR011009">
    <property type="entry name" value="Kinase-like_dom_sf"/>
</dbReference>
<dbReference type="AlphaFoldDB" id="A0A836BVH0"/>
<gene>
    <name evidence="1" type="ORF">HYH03_012434</name>
</gene>
<dbReference type="EMBL" id="JAEHOE010000077">
    <property type="protein sequence ID" value="KAG2488994.1"/>
    <property type="molecule type" value="Genomic_DNA"/>
</dbReference>
<comment type="caution">
    <text evidence="1">The sequence shown here is derived from an EMBL/GenBank/DDBJ whole genome shotgun (WGS) entry which is preliminary data.</text>
</comment>